<dbReference type="Pfam" id="PF13365">
    <property type="entry name" value="Trypsin_2"/>
    <property type="match status" value="1"/>
</dbReference>
<dbReference type="SUPFAM" id="SSF50494">
    <property type="entry name" value="Trypsin-like serine proteases"/>
    <property type="match status" value="1"/>
</dbReference>
<keyword evidence="7" id="KW-0812">Transmembrane</keyword>
<name>A0A7X9FTU3_9DELT</name>
<evidence type="ECO:0000256" key="1">
    <source>
        <dbReference type="ARBA" id="ARBA00008764"/>
    </source>
</evidence>
<dbReference type="EMBL" id="JAAZON010000625">
    <property type="protein sequence ID" value="NMC64206.1"/>
    <property type="molecule type" value="Genomic_DNA"/>
</dbReference>
<dbReference type="Proteomes" id="UP000524246">
    <property type="component" value="Unassembled WGS sequence"/>
</dbReference>
<organism evidence="8 9">
    <name type="scientific">SAR324 cluster bacterium</name>
    <dbReference type="NCBI Taxonomy" id="2024889"/>
    <lineage>
        <taxon>Bacteria</taxon>
        <taxon>Deltaproteobacteria</taxon>
        <taxon>SAR324 cluster</taxon>
    </lineage>
</organism>
<dbReference type="Gene3D" id="2.40.10.10">
    <property type="entry name" value="Trypsin-like serine proteases"/>
    <property type="match status" value="2"/>
</dbReference>
<keyword evidence="7" id="KW-1133">Transmembrane helix</keyword>
<keyword evidence="2 6" id="KW-0645">Protease</keyword>
<feature type="chain" id="PRO_5031597103" description="Serine protease" evidence="6">
    <location>
        <begin position="25"/>
        <end position="443"/>
    </location>
</feature>
<evidence type="ECO:0000256" key="7">
    <source>
        <dbReference type="SAM" id="Phobius"/>
    </source>
</evidence>
<evidence type="ECO:0000256" key="5">
    <source>
        <dbReference type="ARBA" id="ARBA00022825"/>
    </source>
</evidence>
<evidence type="ECO:0000256" key="4">
    <source>
        <dbReference type="ARBA" id="ARBA00022801"/>
    </source>
</evidence>
<dbReference type="GO" id="GO:0006508">
    <property type="term" value="P:proteolysis"/>
    <property type="evidence" value="ECO:0007669"/>
    <property type="project" value="UniProtKB-KW"/>
</dbReference>
<feature type="transmembrane region" description="Helical" evidence="7">
    <location>
        <begin position="412"/>
        <end position="432"/>
    </location>
</feature>
<dbReference type="GO" id="GO:0008236">
    <property type="term" value="F:serine-type peptidase activity"/>
    <property type="evidence" value="ECO:0007669"/>
    <property type="project" value="UniProtKB-KW"/>
</dbReference>
<comment type="similarity">
    <text evidence="1 6">Belongs to the peptidase S1B family.</text>
</comment>
<evidence type="ECO:0000313" key="8">
    <source>
        <dbReference type="EMBL" id="NMC64206.1"/>
    </source>
</evidence>
<gene>
    <name evidence="8" type="ORF">GYA55_13660</name>
</gene>
<dbReference type="InterPro" id="IPR043504">
    <property type="entry name" value="Peptidase_S1_PA_chymotrypsin"/>
</dbReference>
<keyword evidence="7" id="KW-0472">Membrane</keyword>
<dbReference type="PRINTS" id="PR00839">
    <property type="entry name" value="V8PROTEASE"/>
</dbReference>
<reference evidence="8 9" key="1">
    <citation type="journal article" date="2020" name="Biotechnol. Biofuels">
        <title>New insights from the biogas microbiome by comprehensive genome-resolved metagenomics of nearly 1600 species originating from multiple anaerobic digesters.</title>
        <authorList>
            <person name="Campanaro S."/>
            <person name="Treu L."/>
            <person name="Rodriguez-R L.M."/>
            <person name="Kovalovszki A."/>
            <person name="Ziels R.M."/>
            <person name="Maus I."/>
            <person name="Zhu X."/>
            <person name="Kougias P.G."/>
            <person name="Basile A."/>
            <person name="Luo G."/>
            <person name="Schluter A."/>
            <person name="Konstantinidis K.T."/>
            <person name="Angelidaki I."/>
        </authorList>
    </citation>
    <scope>NUCLEOTIDE SEQUENCE [LARGE SCALE GENOMIC DNA]</scope>
    <source>
        <strain evidence="8">AS27yjCOA_65</strain>
    </source>
</reference>
<evidence type="ECO:0000313" key="9">
    <source>
        <dbReference type="Proteomes" id="UP000524246"/>
    </source>
</evidence>
<keyword evidence="3 6" id="KW-0732">Signal</keyword>
<protein>
    <recommendedName>
        <fullName evidence="6">Serine protease</fullName>
        <ecNumber evidence="6">3.4.21.-</ecNumber>
    </recommendedName>
</protein>
<dbReference type="InterPro" id="IPR009003">
    <property type="entry name" value="Peptidase_S1_PA"/>
</dbReference>
<feature type="signal peptide" evidence="6">
    <location>
        <begin position="1"/>
        <end position="24"/>
    </location>
</feature>
<accession>A0A7X9FTU3</accession>
<keyword evidence="5 6" id="KW-0720">Serine protease</keyword>
<dbReference type="EC" id="3.4.21.-" evidence="6"/>
<dbReference type="InterPro" id="IPR008256">
    <property type="entry name" value="Peptidase_S1B"/>
</dbReference>
<sequence>MKFHLRNILFIFSLQLLFVHLASSQVKPQIDFNKSVFLLSSKDGACASGFLVDQGKLLTNYHVVSSVCPFADCKDLQVLKASRIDGPPSEAIKIQKATLLRSFPAMDLALIDIGNALRYNPTIQTATSELPPPGTELFAVGFPSCETLKVNSGTLISSDPMHLSTSINGAFGSSGSPVFLGDGRLIGVVIQAISLRQAFENYLFKKPFNLRAVRLDSFQDLLSKSDLDSFKAEVRILNNYYSQALQDKKGLDRMMSSYQFIAAAQGLRSQVLINPSLSSLAPQFLWFDDYFDSLPQILKFPEKNPDLYLEIEKLLVALNLELNGPQRSLFKLLNVDEIKGALQKVGRPESHIIDIANTISSAITHKYYGVQIQLIIYCTITVIILLVICALWGASIMYVFLENDGSFISNTFKALAVALFFWPLSFLLFLFLHQRQEYEDGEE</sequence>
<evidence type="ECO:0000256" key="6">
    <source>
        <dbReference type="RuleBase" id="RU004296"/>
    </source>
</evidence>
<keyword evidence="4 6" id="KW-0378">Hydrolase</keyword>
<dbReference type="AlphaFoldDB" id="A0A7X9FTU3"/>
<proteinExistence type="inferred from homology"/>
<evidence type="ECO:0000256" key="3">
    <source>
        <dbReference type="ARBA" id="ARBA00022729"/>
    </source>
</evidence>
<feature type="transmembrane region" description="Helical" evidence="7">
    <location>
        <begin position="374"/>
        <end position="400"/>
    </location>
</feature>
<evidence type="ECO:0000256" key="2">
    <source>
        <dbReference type="ARBA" id="ARBA00022670"/>
    </source>
</evidence>
<comment type="caution">
    <text evidence="8">The sequence shown here is derived from an EMBL/GenBank/DDBJ whole genome shotgun (WGS) entry which is preliminary data.</text>
</comment>